<dbReference type="RefSeq" id="WP_379664787.1">
    <property type="nucleotide sequence ID" value="NZ_JBHULH010000001.1"/>
</dbReference>
<dbReference type="EMBL" id="JBHULH010000001">
    <property type="protein sequence ID" value="MFD2566065.1"/>
    <property type="molecule type" value="Genomic_DNA"/>
</dbReference>
<dbReference type="Proteomes" id="UP001597508">
    <property type="component" value="Unassembled WGS sequence"/>
</dbReference>
<accession>A0ABW5LN24</accession>
<protein>
    <submittedName>
        <fullName evidence="1">Uncharacterized protein</fullName>
    </submittedName>
</protein>
<evidence type="ECO:0000313" key="2">
    <source>
        <dbReference type="Proteomes" id="UP001597508"/>
    </source>
</evidence>
<organism evidence="1 2">
    <name type="scientific">Pseudotenacibaculum haliotis</name>
    <dbReference type="NCBI Taxonomy" id="1862138"/>
    <lineage>
        <taxon>Bacteria</taxon>
        <taxon>Pseudomonadati</taxon>
        <taxon>Bacteroidota</taxon>
        <taxon>Flavobacteriia</taxon>
        <taxon>Flavobacteriales</taxon>
        <taxon>Flavobacteriaceae</taxon>
        <taxon>Pseudotenacibaculum</taxon>
    </lineage>
</organism>
<keyword evidence="2" id="KW-1185">Reference proteome</keyword>
<comment type="caution">
    <text evidence="1">The sequence shown here is derived from an EMBL/GenBank/DDBJ whole genome shotgun (WGS) entry which is preliminary data.</text>
</comment>
<sequence length="166" mass="19553">MNFNKIYIIDFRILITWLLPTFLRGVIHIEWLDTLCNPIKEVYESFLKYRSRVNYKLSHNSQVCYLQAALNDTFDAQQRRIRIRNGIFLQALYVYTDQEQRPVYLGSEFIYTDEDLISGSSDFVLRIPSELKPIGAIALEGLENDIKALTNEYKLASKTYNIQWIE</sequence>
<reference evidence="2" key="1">
    <citation type="journal article" date="2019" name="Int. J. Syst. Evol. Microbiol.">
        <title>The Global Catalogue of Microorganisms (GCM) 10K type strain sequencing project: providing services to taxonomists for standard genome sequencing and annotation.</title>
        <authorList>
            <consortium name="The Broad Institute Genomics Platform"/>
            <consortium name="The Broad Institute Genome Sequencing Center for Infectious Disease"/>
            <person name="Wu L."/>
            <person name="Ma J."/>
        </authorList>
    </citation>
    <scope>NUCLEOTIDE SEQUENCE [LARGE SCALE GENOMIC DNA]</scope>
    <source>
        <strain evidence="2">KCTC 52127</strain>
    </source>
</reference>
<gene>
    <name evidence="1" type="ORF">ACFSRZ_01700</name>
</gene>
<evidence type="ECO:0000313" key="1">
    <source>
        <dbReference type="EMBL" id="MFD2566065.1"/>
    </source>
</evidence>
<proteinExistence type="predicted"/>
<name>A0ABW5LN24_9FLAO</name>